<evidence type="ECO:0000256" key="2">
    <source>
        <dbReference type="ARBA" id="ARBA00012438"/>
    </source>
</evidence>
<evidence type="ECO:0000259" key="8">
    <source>
        <dbReference type="PROSITE" id="PS50109"/>
    </source>
</evidence>
<dbReference type="GO" id="GO:0005886">
    <property type="term" value="C:plasma membrane"/>
    <property type="evidence" value="ECO:0007669"/>
    <property type="project" value="TreeGrafter"/>
</dbReference>
<proteinExistence type="predicted"/>
<keyword evidence="4" id="KW-0808">Transferase</keyword>
<dbReference type="EMBL" id="FSRA01000002">
    <property type="protein sequence ID" value="SIO50078.1"/>
    <property type="molecule type" value="Genomic_DNA"/>
</dbReference>
<dbReference type="SUPFAM" id="SSF47384">
    <property type="entry name" value="Homodimeric domain of signal transducing histidine kinase"/>
    <property type="match status" value="1"/>
</dbReference>
<feature type="transmembrane region" description="Helical" evidence="7">
    <location>
        <begin position="7"/>
        <end position="30"/>
    </location>
</feature>
<evidence type="ECO:0000256" key="1">
    <source>
        <dbReference type="ARBA" id="ARBA00000085"/>
    </source>
</evidence>
<dbReference type="InterPro" id="IPR004358">
    <property type="entry name" value="Sig_transdc_His_kin-like_C"/>
</dbReference>
<evidence type="ECO:0000256" key="5">
    <source>
        <dbReference type="ARBA" id="ARBA00022777"/>
    </source>
</evidence>
<keyword evidence="7" id="KW-1133">Transmembrane helix</keyword>
<evidence type="ECO:0000256" key="4">
    <source>
        <dbReference type="ARBA" id="ARBA00022679"/>
    </source>
</evidence>
<sequence>MKLFTKLTLFITLSKTAIVLLFILLLPFLVDRIASQYNDYYLKEQKKKVLNVIRKNGVEIYLQGENSYGSYTMLKEEYISLEPAGKIILPDTIATVRRVVEEDTLTYRVLSHVFFYDSSRYILEIGKTTASIGQYNRPLQKMALYVLAGLIIFTILIDLVFTRLILRPLGVIIKTKLVDRKFPFKEYIPPIQTSTSDFKYLDDSLIELIGRVKDAFEKEREFTSNASHELMTPLSILQNKMENLIMEPELDEELHQKIMGMMKTLNRLKKIVSSLLFISRIENDQFAKSDVFSIHTLIGEIMEELGHRLEDKRLSFSNQLAENVKLQGLNHDLIFQLFYNLLNNAIRYNRQDGQITITGQITGDVYKVIVTDTGIGISPQEIGTIFNRFKKVVRTENEGYGLGLSIVKTIAEYHHLQLEAHSEPGKGTAFVVIFPGSMLVNN</sequence>
<dbReference type="Gene3D" id="3.30.565.10">
    <property type="entry name" value="Histidine kinase-like ATPase, C-terminal domain"/>
    <property type="match status" value="1"/>
</dbReference>
<keyword evidence="5 9" id="KW-0418">Kinase</keyword>
<dbReference type="InterPro" id="IPR036890">
    <property type="entry name" value="HATPase_C_sf"/>
</dbReference>
<dbReference type="OrthoDB" id="1522504at2"/>
<evidence type="ECO:0000256" key="6">
    <source>
        <dbReference type="ARBA" id="ARBA00023012"/>
    </source>
</evidence>
<dbReference type="Pfam" id="PF00512">
    <property type="entry name" value="HisKA"/>
    <property type="match status" value="1"/>
</dbReference>
<keyword evidence="7" id="KW-0472">Membrane</keyword>
<dbReference type="GO" id="GO:0000155">
    <property type="term" value="F:phosphorelay sensor kinase activity"/>
    <property type="evidence" value="ECO:0007669"/>
    <property type="project" value="InterPro"/>
</dbReference>
<dbReference type="InterPro" id="IPR050351">
    <property type="entry name" value="BphY/WalK/GraS-like"/>
</dbReference>
<dbReference type="PANTHER" id="PTHR45453">
    <property type="entry name" value="PHOSPHATE REGULON SENSOR PROTEIN PHOR"/>
    <property type="match status" value="1"/>
</dbReference>
<keyword evidence="7" id="KW-0812">Transmembrane</keyword>
<gene>
    <name evidence="9" type="ORF">SAMN04488055_4833</name>
</gene>
<reference evidence="10" key="1">
    <citation type="submission" date="2016-11" db="EMBL/GenBank/DDBJ databases">
        <authorList>
            <person name="Varghese N."/>
            <person name="Submissions S."/>
        </authorList>
    </citation>
    <scope>NUCLEOTIDE SEQUENCE [LARGE SCALE GENOMIC DNA]</scope>
    <source>
        <strain evidence="10">DSM 24787</strain>
    </source>
</reference>
<dbReference type="InterPro" id="IPR003594">
    <property type="entry name" value="HATPase_dom"/>
</dbReference>
<evidence type="ECO:0000256" key="3">
    <source>
        <dbReference type="ARBA" id="ARBA00022553"/>
    </source>
</evidence>
<dbReference type="PANTHER" id="PTHR45453:SF1">
    <property type="entry name" value="PHOSPHATE REGULON SENSOR PROTEIN PHOR"/>
    <property type="match status" value="1"/>
</dbReference>
<accession>A0A1N6K0H7</accession>
<dbReference type="EC" id="2.7.13.3" evidence="2"/>
<keyword evidence="6" id="KW-0902">Two-component regulatory system</keyword>
<evidence type="ECO:0000313" key="9">
    <source>
        <dbReference type="EMBL" id="SIO50078.1"/>
    </source>
</evidence>
<name>A0A1N6K0H7_9BACT</name>
<dbReference type="Pfam" id="PF02518">
    <property type="entry name" value="HATPase_c"/>
    <property type="match status" value="1"/>
</dbReference>
<comment type="catalytic activity">
    <reaction evidence="1">
        <text>ATP + protein L-histidine = ADP + protein N-phospho-L-histidine.</text>
        <dbReference type="EC" id="2.7.13.3"/>
    </reaction>
</comment>
<dbReference type="InterPro" id="IPR003661">
    <property type="entry name" value="HisK_dim/P_dom"/>
</dbReference>
<dbReference type="InterPro" id="IPR005467">
    <property type="entry name" value="His_kinase_dom"/>
</dbReference>
<feature type="transmembrane region" description="Helical" evidence="7">
    <location>
        <begin position="142"/>
        <end position="166"/>
    </location>
</feature>
<dbReference type="PROSITE" id="PS50109">
    <property type="entry name" value="HIS_KIN"/>
    <property type="match status" value="1"/>
</dbReference>
<organism evidence="9 10">
    <name type="scientific">Chitinophaga niabensis</name>
    <dbReference type="NCBI Taxonomy" id="536979"/>
    <lineage>
        <taxon>Bacteria</taxon>
        <taxon>Pseudomonadati</taxon>
        <taxon>Bacteroidota</taxon>
        <taxon>Chitinophagia</taxon>
        <taxon>Chitinophagales</taxon>
        <taxon>Chitinophagaceae</taxon>
        <taxon>Chitinophaga</taxon>
    </lineage>
</organism>
<dbReference type="Gene3D" id="1.10.287.130">
    <property type="match status" value="1"/>
</dbReference>
<dbReference type="SMART" id="SM00387">
    <property type="entry name" value="HATPase_c"/>
    <property type="match status" value="1"/>
</dbReference>
<dbReference type="Proteomes" id="UP000185003">
    <property type="component" value="Unassembled WGS sequence"/>
</dbReference>
<dbReference type="GO" id="GO:0004721">
    <property type="term" value="F:phosphoprotein phosphatase activity"/>
    <property type="evidence" value="ECO:0007669"/>
    <property type="project" value="TreeGrafter"/>
</dbReference>
<keyword evidence="3" id="KW-0597">Phosphoprotein</keyword>
<dbReference type="STRING" id="536979.SAMN04488055_4833"/>
<dbReference type="AlphaFoldDB" id="A0A1N6K0H7"/>
<evidence type="ECO:0000256" key="7">
    <source>
        <dbReference type="SAM" id="Phobius"/>
    </source>
</evidence>
<dbReference type="SUPFAM" id="SSF55874">
    <property type="entry name" value="ATPase domain of HSP90 chaperone/DNA topoisomerase II/histidine kinase"/>
    <property type="match status" value="1"/>
</dbReference>
<evidence type="ECO:0000313" key="10">
    <source>
        <dbReference type="Proteomes" id="UP000185003"/>
    </source>
</evidence>
<feature type="domain" description="Histidine kinase" evidence="8">
    <location>
        <begin position="225"/>
        <end position="438"/>
    </location>
</feature>
<dbReference type="GO" id="GO:0016036">
    <property type="term" value="P:cellular response to phosphate starvation"/>
    <property type="evidence" value="ECO:0007669"/>
    <property type="project" value="TreeGrafter"/>
</dbReference>
<dbReference type="SMART" id="SM00388">
    <property type="entry name" value="HisKA"/>
    <property type="match status" value="1"/>
</dbReference>
<keyword evidence="10" id="KW-1185">Reference proteome</keyword>
<dbReference type="CDD" id="cd00075">
    <property type="entry name" value="HATPase"/>
    <property type="match status" value="1"/>
</dbReference>
<dbReference type="CDD" id="cd00082">
    <property type="entry name" value="HisKA"/>
    <property type="match status" value="1"/>
</dbReference>
<dbReference type="PRINTS" id="PR00344">
    <property type="entry name" value="BCTRLSENSOR"/>
</dbReference>
<dbReference type="RefSeq" id="WP_074242126.1">
    <property type="nucleotide sequence ID" value="NZ_FSRA01000002.1"/>
</dbReference>
<protein>
    <recommendedName>
        <fullName evidence="2">histidine kinase</fullName>
        <ecNumber evidence="2">2.7.13.3</ecNumber>
    </recommendedName>
</protein>
<dbReference type="InterPro" id="IPR036097">
    <property type="entry name" value="HisK_dim/P_sf"/>
</dbReference>